<dbReference type="InterPro" id="IPR004244">
    <property type="entry name" value="Transposase_22"/>
</dbReference>
<name>A0ABD2FQ53_PAGBO</name>
<reference evidence="2 3" key="2">
    <citation type="journal article" date="2024" name="G3 (Bethesda)">
        <title>The genome of the cryopelagic Antarctic bald notothen, Trematomus borchgrevinki.</title>
        <authorList>
            <person name="Rayamajhi N."/>
            <person name="Rivera-Colon A.G."/>
            <person name="Minhas B.F."/>
            <person name="Cheng C.C."/>
            <person name="Catchen J.M."/>
        </authorList>
    </citation>
    <scope>NUCLEOTIDE SEQUENCE [LARGE SCALE GENOMIC DNA]</scope>
    <source>
        <strain evidence="2">AGRC-2024</strain>
    </source>
</reference>
<evidence type="ECO:0008006" key="4">
    <source>
        <dbReference type="Google" id="ProtNLM"/>
    </source>
</evidence>
<dbReference type="AlphaFoldDB" id="A0ABD2FQ53"/>
<sequence>MATLQGDNSASKECEGSSEANANTIDNTDNAILQAINGLKTEFSSKLDGLLSPPASPIVVERAHRLSGPKLVNGPPRPLIMKFLNYKDKVLVQNAARQMGKILYKDRQVMLFLDVSAELHKQRRRFDGVKRRLREMDVQYGIVFPARLRVTHGGRSCFFDNPSDRENFIKDIQK</sequence>
<dbReference type="InterPro" id="IPR042566">
    <property type="entry name" value="L1_C"/>
</dbReference>
<feature type="region of interest" description="Disordered" evidence="1">
    <location>
        <begin position="1"/>
        <end position="23"/>
    </location>
</feature>
<evidence type="ECO:0000313" key="2">
    <source>
        <dbReference type="EMBL" id="KAL3043438.1"/>
    </source>
</evidence>
<proteinExistence type="predicted"/>
<evidence type="ECO:0000313" key="3">
    <source>
        <dbReference type="Proteomes" id="UP001619887"/>
    </source>
</evidence>
<evidence type="ECO:0000256" key="1">
    <source>
        <dbReference type="SAM" id="MobiDB-lite"/>
    </source>
</evidence>
<comment type="caution">
    <text evidence="2">The sequence shown here is derived from an EMBL/GenBank/DDBJ whole genome shotgun (WGS) entry which is preliminary data.</text>
</comment>
<dbReference type="Proteomes" id="UP001619887">
    <property type="component" value="Unassembled WGS sequence"/>
</dbReference>
<dbReference type="EMBL" id="JBIYXZ010002088">
    <property type="protein sequence ID" value="KAL3043438.1"/>
    <property type="molecule type" value="Genomic_DNA"/>
</dbReference>
<reference evidence="2 3" key="1">
    <citation type="journal article" date="2022" name="G3 (Bethesda)">
        <title>Evaluating Illumina-, Nanopore-, and PacBio-based genome assembly strategies with the bald notothen, Trematomus borchgrevinki.</title>
        <authorList>
            <person name="Rayamajhi N."/>
            <person name="Cheng C.C."/>
            <person name="Catchen J.M."/>
        </authorList>
    </citation>
    <scope>NUCLEOTIDE SEQUENCE [LARGE SCALE GENOMIC DNA]</scope>
    <source>
        <strain evidence="2">AGRC-2024</strain>
    </source>
</reference>
<accession>A0ABD2FQ53</accession>
<dbReference type="PANTHER" id="PTHR11505">
    <property type="entry name" value="L1 TRANSPOSABLE ELEMENT-RELATED"/>
    <property type="match status" value="1"/>
</dbReference>
<protein>
    <recommendedName>
        <fullName evidence="4">LINE-1 type transposase domain-containing protein 1</fullName>
    </recommendedName>
</protein>
<dbReference type="Gene3D" id="3.30.250.20">
    <property type="entry name" value="L1 transposable element, C-terminal domain"/>
    <property type="match status" value="1"/>
</dbReference>
<gene>
    <name evidence="2" type="ORF">OYC64_003328</name>
</gene>
<keyword evidence="3" id="KW-1185">Reference proteome</keyword>
<organism evidence="2 3">
    <name type="scientific">Pagothenia borchgrevinki</name>
    <name type="common">Bald rockcod</name>
    <name type="synonym">Trematomus borchgrevinki</name>
    <dbReference type="NCBI Taxonomy" id="8213"/>
    <lineage>
        <taxon>Eukaryota</taxon>
        <taxon>Metazoa</taxon>
        <taxon>Chordata</taxon>
        <taxon>Craniata</taxon>
        <taxon>Vertebrata</taxon>
        <taxon>Euteleostomi</taxon>
        <taxon>Actinopterygii</taxon>
        <taxon>Neopterygii</taxon>
        <taxon>Teleostei</taxon>
        <taxon>Neoteleostei</taxon>
        <taxon>Acanthomorphata</taxon>
        <taxon>Eupercaria</taxon>
        <taxon>Perciformes</taxon>
        <taxon>Notothenioidei</taxon>
        <taxon>Nototheniidae</taxon>
        <taxon>Pagothenia</taxon>
    </lineage>
</organism>